<dbReference type="Gene3D" id="3.30.365.10">
    <property type="entry name" value="Aldehyde oxidase/xanthine dehydrogenase, molybdopterin binding domain"/>
    <property type="match status" value="4"/>
</dbReference>
<organism evidence="4 5">
    <name type="scientific">Comamonas piscis</name>
    <dbReference type="NCBI Taxonomy" id="1562974"/>
    <lineage>
        <taxon>Bacteria</taxon>
        <taxon>Pseudomonadati</taxon>
        <taxon>Pseudomonadota</taxon>
        <taxon>Betaproteobacteria</taxon>
        <taxon>Burkholderiales</taxon>
        <taxon>Comamonadaceae</taxon>
        <taxon>Comamonas</taxon>
    </lineage>
</organism>
<dbReference type="InterPro" id="IPR016208">
    <property type="entry name" value="Ald_Oxase/xanthine_DH-like"/>
</dbReference>
<dbReference type="SUPFAM" id="SSF54665">
    <property type="entry name" value="CO dehydrogenase molybdoprotein N-domain-like"/>
    <property type="match status" value="1"/>
</dbReference>
<dbReference type="Pfam" id="PF20256">
    <property type="entry name" value="MoCoBD_2"/>
    <property type="match status" value="1"/>
</dbReference>
<dbReference type="AlphaFoldDB" id="A0A7G5EGU4"/>
<evidence type="ECO:0000259" key="3">
    <source>
        <dbReference type="SMART" id="SM01008"/>
    </source>
</evidence>
<dbReference type="Proteomes" id="UP000515240">
    <property type="component" value="Chromosome"/>
</dbReference>
<protein>
    <submittedName>
        <fullName evidence="4">Xanthine dehydrogenase family protein molybdopterin-binding subunit</fullName>
    </submittedName>
</protein>
<dbReference type="Gene3D" id="3.90.1170.50">
    <property type="entry name" value="Aldehyde oxidase/xanthine dehydrogenase, a/b hammerhead"/>
    <property type="match status" value="1"/>
</dbReference>
<dbReference type="PANTHER" id="PTHR11908:SF132">
    <property type="entry name" value="ALDEHYDE OXIDASE 1-RELATED"/>
    <property type="match status" value="1"/>
</dbReference>
<dbReference type="Pfam" id="PF02738">
    <property type="entry name" value="MoCoBD_1"/>
    <property type="match status" value="1"/>
</dbReference>
<dbReference type="GO" id="GO:0016491">
    <property type="term" value="F:oxidoreductase activity"/>
    <property type="evidence" value="ECO:0007669"/>
    <property type="project" value="UniProtKB-KW"/>
</dbReference>
<dbReference type="Pfam" id="PF01315">
    <property type="entry name" value="Ald_Xan_dh_C"/>
    <property type="match status" value="1"/>
</dbReference>
<dbReference type="RefSeq" id="WP_182327706.1">
    <property type="nucleotide sequence ID" value="NZ_CP058554.1"/>
</dbReference>
<dbReference type="InterPro" id="IPR008274">
    <property type="entry name" value="AldOxase/xan_DH_MoCoBD1"/>
</dbReference>
<reference evidence="4 5" key="1">
    <citation type="journal article" date="2020" name="G3 (Bethesda)">
        <title>CeMbio - The Caenorhabditis elegans Microbiome Resource.</title>
        <authorList>
            <person name="Dirksen P."/>
            <person name="Assie A."/>
            <person name="Zimmermann J."/>
            <person name="Zhang F."/>
            <person name="Tietje A.M."/>
            <person name="Marsh S.A."/>
            <person name="Felix M.A."/>
            <person name="Shapira M."/>
            <person name="Kaleta C."/>
            <person name="Schulenburg H."/>
            <person name="Samuel B."/>
        </authorList>
    </citation>
    <scope>NUCLEOTIDE SEQUENCE [LARGE SCALE GENOMIC DNA]</scope>
    <source>
        <strain evidence="4 5">BIGb0172</strain>
    </source>
</reference>
<dbReference type="KEGG" id="cpis:HS961_10480"/>
<evidence type="ECO:0000256" key="2">
    <source>
        <dbReference type="ARBA" id="ARBA00023002"/>
    </source>
</evidence>
<dbReference type="SUPFAM" id="SSF56003">
    <property type="entry name" value="Molybdenum cofactor-binding domain"/>
    <property type="match status" value="1"/>
</dbReference>
<accession>A0A7G5EGU4</accession>
<proteinExistence type="predicted"/>
<evidence type="ECO:0000313" key="4">
    <source>
        <dbReference type="EMBL" id="QMV73219.1"/>
    </source>
</evidence>
<keyword evidence="5" id="KW-1185">Reference proteome</keyword>
<gene>
    <name evidence="4" type="ORF">HS961_10480</name>
</gene>
<sequence length="802" mass="84954">MTQHNELELNRRAIMKLGVGTAAVATAGVGLSAQTDLANALAPARGPALGAALSRAEGPLKVTGLARYAIEQKLPNMAYGVTVQSTRPAGRIVHIDTSAAKALPGVVDVYTPQNPLKLNKPTLYSKGGGATEEFTPLQDDVVRFNGMHIALVVADTLEQATQAASLLKVTYEDAEPILDLDDPKAKPQTIADMGAAWGDAPAALGSAEVKLNVTYTTAREYNVPLEPHACIASWDHGKITVWEPSQWVGGARSVVAEWLGIDIENVRVISPYVGGGFGSKIGAHPHVGLACAASRQLGRPVKVSLTRPQTFTGLGGRPVTKQNLSIGARKDGRIVSIVHESWNETAIDEVHVEACNNVTKIMYATPNLSSRLNVVPVHAVMPGWKRGPGENPSAYALESAMDELAYALQMDPIALRLANWADKDPSNQFPWTTRQLREAYAAGAKAIGWHNRNPKPRSMREGRELIGYGMAAGAYPMIRTASEAKIVFHADGRIEVLSAGTDIGTGTYTILAQTAAEVLGVPVAHVTVRLGDTVLPRSALAGGSQQANNLASAVAKAANNAKDALRSLAATDSRSPLASSKLVDLIFERGTIRPNRRPSGGLSIANLLKTVGKEKLEVEGSTFAADATEATKNAADRSFAQLKGPVEGGLSAHSWCAQFVEVRIDEDFGTVRVKRMVAAFDSGRIFNPKLAESQWIGGMVMGLGQSLLEEGQIDHRDGRTVNANFADYAVPVNADVPEIQVISVGIPDLQASALGGKGVGEIGVVGVAPAIGNAVFHATGKRIRSLPITLEKISVTRDRRQS</sequence>
<keyword evidence="1" id="KW-0500">Molybdenum</keyword>
<dbReference type="InterPro" id="IPR046867">
    <property type="entry name" value="AldOxase/xan_DH_MoCoBD2"/>
</dbReference>
<dbReference type="GO" id="GO:0005506">
    <property type="term" value="F:iron ion binding"/>
    <property type="evidence" value="ECO:0007669"/>
    <property type="project" value="InterPro"/>
</dbReference>
<dbReference type="EMBL" id="CP058554">
    <property type="protein sequence ID" value="QMV73219.1"/>
    <property type="molecule type" value="Genomic_DNA"/>
</dbReference>
<dbReference type="PROSITE" id="PS51318">
    <property type="entry name" value="TAT"/>
    <property type="match status" value="1"/>
</dbReference>
<feature type="domain" description="Aldehyde oxidase/xanthine dehydrogenase a/b hammerhead" evidence="3">
    <location>
        <begin position="63"/>
        <end position="175"/>
    </location>
</feature>
<dbReference type="PANTHER" id="PTHR11908">
    <property type="entry name" value="XANTHINE DEHYDROGENASE"/>
    <property type="match status" value="1"/>
</dbReference>
<dbReference type="InterPro" id="IPR037165">
    <property type="entry name" value="AldOxase/xan_DH_Mopterin-bd_sf"/>
</dbReference>
<keyword evidence="2" id="KW-0560">Oxidoreductase</keyword>
<dbReference type="InterPro" id="IPR036856">
    <property type="entry name" value="Ald_Oxase/Xan_DH_a/b_sf"/>
</dbReference>
<dbReference type="InterPro" id="IPR006311">
    <property type="entry name" value="TAT_signal"/>
</dbReference>
<dbReference type="SMART" id="SM01008">
    <property type="entry name" value="Ald_Xan_dh_C"/>
    <property type="match status" value="1"/>
</dbReference>
<name>A0A7G5EGU4_9BURK</name>
<evidence type="ECO:0000256" key="1">
    <source>
        <dbReference type="ARBA" id="ARBA00022505"/>
    </source>
</evidence>
<evidence type="ECO:0000313" key="5">
    <source>
        <dbReference type="Proteomes" id="UP000515240"/>
    </source>
</evidence>
<dbReference type="InterPro" id="IPR000674">
    <property type="entry name" value="Ald_Oxase/Xan_DH_a/b"/>
</dbReference>